<keyword evidence="3" id="KW-0067">ATP-binding</keyword>
<dbReference type="SUPFAM" id="SSF52540">
    <property type="entry name" value="P-loop containing nucleoside triphosphate hydrolases"/>
    <property type="match status" value="1"/>
</dbReference>
<dbReference type="GeneID" id="97459785"/>
<name>A0AAP3M309_9LACO</name>
<dbReference type="CDD" id="cd01129">
    <property type="entry name" value="PulE-GspE-like"/>
    <property type="match status" value="1"/>
</dbReference>
<dbReference type="GO" id="GO:0005524">
    <property type="term" value="F:ATP binding"/>
    <property type="evidence" value="ECO:0007669"/>
    <property type="project" value="UniProtKB-KW"/>
</dbReference>
<dbReference type="PROSITE" id="PS00662">
    <property type="entry name" value="T2SP_E"/>
    <property type="match status" value="1"/>
</dbReference>
<comment type="caution">
    <text evidence="5">The sequence shown here is derived from an EMBL/GenBank/DDBJ whole genome shotgun (WGS) entry which is preliminary data.</text>
</comment>
<dbReference type="EMBL" id="JAKHLF010000001">
    <property type="protein sequence ID" value="MCZ3843981.1"/>
    <property type="molecule type" value="Genomic_DNA"/>
</dbReference>
<dbReference type="GO" id="GO:0005886">
    <property type="term" value="C:plasma membrane"/>
    <property type="evidence" value="ECO:0007669"/>
    <property type="project" value="TreeGrafter"/>
</dbReference>
<protein>
    <submittedName>
        <fullName evidence="5">Flp pilus assembly complex ATPase component TadA</fullName>
    </submittedName>
</protein>
<dbReference type="InterPro" id="IPR027417">
    <property type="entry name" value="P-loop_NTPase"/>
</dbReference>
<gene>
    <name evidence="5" type="primary">tadA</name>
    <name evidence="5" type="ORF">L2422_00390</name>
</gene>
<evidence type="ECO:0000256" key="3">
    <source>
        <dbReference type="ARBA" id="ARBA00022840"/>
    </source>
</evidence>
<evidence type="ECO:0000313" key="5">
    <source>
        <dbReference type="EMBL" id="MCZ3843981.1"/>
    </source>
</evidence>
<dbReference type="Gene3D" id="3.40.50.300">
    <property type="entry name" value="P-loop containing nucleotide triphosphate hydrolases"/>
    <property type="match status" value="1"/>
</dbReference>
<proteinExistence type="inferred from homology"/>
<evidence type="ECO:0000313" key="6">
    <source>
        <dbReference type="Proteomes" id="UP001213015"/>
    </source>
</evidence>
<dbReference type="Proteomes" id="UP001213015">
    <property type="component" value="Unassembled WGS sequence"/>
</dbReference>
<evidence type="ECO:0000256" key="2">
    <source>
        <dbReference type="ARBA" id="ARBA00022741"/>
    </source>
</evidence>
<dbReference type="RefSeq" id="WP_006586961.1">
    <property type="nucleotide sequence ID" value="NZ_CABMGH010000020.1"/>
</dbReference>
<sequence length="327" mass="36912">MEVKHWAEDLIKSAKDMNTSDIFITGKQDFYEVNFRTSKGLIRREKLNLQFGLEVINYFKFIAQMDVSEHRRPQVGSYIFKNNKQSQVVFLRFSVLGEFSGKESLVIRLINSIQNNRYFFIEQVDLLTAAAIKRGLILTSGPTGSGKTSTMYYLAKKLAHQKVVMTIEDPVEVFEPEFLQTQINLEAGIDYESLLKAALRQRPDILIIGEIRDKVTARLAVDAALSGHLVLATVHARSTLQTIARLKGLGIDSVELANCLNCVSYQRLIQTIDGEIACLLDIASGETLHKEINKSKTGDFINWRENLAELLKEERISGDSFTSFQEG</sequence>
<dbReference type="NCBIfam" id="NF041000">
    <property type="entry name" value="ATPase_ComGA"/>
    <property type="match status" value="1"/>
</dbReference>
<keyword evidence="2" id="KW-0547">Nucleotide-binding</keyword>
<dbReference type="InterPro" id="IPR001482">
    <property type="entry name" value="T2SS/T4SS_dom"/>
</dbReference>
<dbReference type="PANTHER" id="PTHR30258">
    <property type="entry name" value="TYPE II SECRETION SYSTEM PROTEIN GSPE-RELATED"/>
    <property type="match status" value="1"/>
</dbReference>
<dbReference type="Gene3D" id="3.30.450.90">
    <property type="match status" value="1"/>
</dbReference>
<dbReference type="AlphaFoldDB" id="A0AAP3M309"/>
<dbReference type="PANTHER" id="PTHR30258:SF2">
    <property type="entry name" value="COMG OPERON PROTEIN 1"/>
    <property type="match status" value="1"/>
</dbReference>
<comment type="similarity">
    <text evidence="1">Belongs to the GSP E family.</text>
</comment>
<dbReference type="Pfam" id="PF00437">
    <property type="entry name" value="T2SSE"/>
    <property type="match status" value="1"/>
</dbReference>
<evidence type="ECO:0000256" key="1">
    <source>
        <dbReference type="ARBA" id="ARBA00006611"/>
    </source>
</evidence>
<organism evidence="5 6">
    <name type="scientific">Lactobacillus mulieris</name>
    <dbReference type="NCBI Taxonomy" id="2508708"/>
    <lineage>
        <taxon>Bacteria</taxon>
        <taxon>Bacillati</taxon>
        <taxon>Bacillota</taxon>
        <taxon>Bacilli</taxon>
        <taxon>Lactobacillales</taxon>
        <taxon>Lactobacillaceae</taxon>
        <taxon>Lactobacillus</taxon>
    </lineage>
</organism>
<accession>A0AAP3M309</accession>
<dbReference type="InterPro" id="IPR047667">
    <property type="entry name" value="ATPase_ComGA"/>
</dbReference>
<dbReference type="GO" id="GO:0016887">
    <property type="term" value="F:ATP hydrolysis activity"/>
    <property type="evidence" value="ECO:0007669"/>
    <property type="project" value="TreeGrafter"/>
</dbReference>
<feature type="domain" description="Bacterial type II secretion system protein E" evidence="4">
    <location>
        <begin position="199"/>
        <end position="213"/>
    </location>
</feature>
<reference evidence="5" key="1">
    <citation type="submission" date="2022-01" db="EMBL/GenBank/DDBJ databases">
        <title>VMRC isolate genome collection.</title>
        <authorList>
            <person name="France M."/>
            <person name="Rutt L."/>
            <person name="Humphrys M."/>
            <person name="Ravel J."/>
        </authorList>
    </citation>
    <scope>NUCLEOTIDE SEQUENCE</scope>
    <source>
        <strain evidence="5">C0127B5</strain>
    </source>
</reference>
<evidence type="ECO:0000259" key="4">
    <source>
        <dbReference type="PROSITE" id="PS00662"/>
    </source>
</evidence>